<accession>A0ABX7AY17</accession>
<evidence type="ECO:0000313" key="1">
    <source>
        <dbReference type="EMBL" id="QQP14684.1"/>
    </source>
</evidence>
<protein>
    <submittedName>
        <fullName evidence="1">Uncharacterized protein</fullName>
    </submittedName>
</protein>
<keyword evidence="2" id="KW-1185">Reference proteome</keyword>
<evidence type="ECO:0000313" key="2">
    <source>
        <dbReference type="Proteomes" id="UP000596049"/>
    </source>
</evidence>
<gene>
    <name evidence="1" type="ORF">FJQ98_12150</name>
</gene>
<sequence>MQLDVIVPLNEEQLEEIKNIKKYKNSKYIIISLDNKELFTIFSELRAKQLLEYLENIREGQVLELWRV</sequence>
<dbReference type="Proteomes" id="UP000596049">
    <property type="component" value="Chromosome"/>
</dbReference>
<organism evidence="1 2">
    <name type="scientific">Lysinibacillus agricola</name>
    <dbReference type="NCBI Taxonomy" id="2590012"/>
    <lineage>
        <taxon>Bacteria</taxon>
        <taxon>Bacillati</taxon>
        <taxon>Bacillota</taxon>
        <taxon>Bacilli</taxon>
        <taxon>Bacillales</taxon>
        <taxon>Bacillaceae</taxon>
        <taxon>Lysinibacillus</taxon>
    </lineage>
</organism>
<reference evidence="1 2" key="1">
    <citation type="submission" date="2020-01" db="EMBL/GenBank/DDBJ databases">
        <authorList>
            <person name="Liu G."/>
            <person name="Liu B."/>
        </authorList>
    </citation>
    <scope>NUCLEOTIDE SEQUENCE [LARGE SCALE GENOMIC DNA]</scope>
    <source>
        <strain evidence="1 2">FJAT-51161</strain>
    </source>
</reference>
<dbReference type="EMBL" id="CP067341">
    <property type="protein sequence ID" value="QQP14684.1"/>
    <property type="molecule type" value="Genomic_DNA"/>
</dbReference>
<proteinExistence type="predicted"/>
<name>A0ABX7AY17_9BACI</name>
<dbReference type="RefSeq" id="WP_053592811.1">
    <property type="nucleotide sequence ID" value="NZ_CP067341.1"/>
</dbReference>